<dbReference type="RefSeq" id="WP_209745437.1">
    <property type="nucleotide sequence ID" value="NZ_JBHSMH010000041.1"/>
</dbReference>
<dbReference type="SUPFAM" id="SSF55729">
    <property type="entry name" value="Acyl-CoA N-acyltransferases (Nat)"/>
    <property type="match status" value="1"/>
</dbReference>
<dbReference type="Gene3D" id="3.40.630.30">
    <property type="match status" value="1"/>
</dbReference>
<name>A0ABW0LV67_9BACL</name>
<accession>A0ABW0LV67</accession>
<keyword evidence="2" id="KW-1185">Reference proteome</keyword>
<sequence>MKAYKSLSQGFYELDRYRISVLRFEDMRYIKQWRNEQIDVLRQNKKLTDEDQARYYEQVVLPSLEMENPSLMLFGYFWDNLLIGYGGLTNMDWCSLRAEVSFLVSTERISDEKLYESDFRHFLRLLKRVAFEDLRFNRLFTETFDIRPKHVAILEAEGFRFEGRMKQHVRIDGRFVDSLLHGCLKEHYDAEREKNIR</sequence>
<gene>
    <name evidence="1" type="ORF">ACFPPD_13475</name>
</gene>
<proteinExistence type="predicted"/>
<dbReference type="EMBL" id="JBHSMH010000041">
    <property type="protein sequence ID" value="MFC5469738.1"/>
    <property type="molecule type" value="Genomic_DNA"/>
</dbReference>
<dbReference type="Pfam" id="PF13420">
    <property type="entry name" value="Acetyltransf_4"/>
    <property type="match status" value="1"/>
</dbReference>
<reference evidence="2" key="1">
    <citation type="journal article" date="2019" name="Int. J. Syst. Evol. Microbiol.">
        <title>The Global Catalogue of Microorganisms (GCM) 10K type strain sequencing project: providing services to taxonomists for standard genome sequencing and annotation.</title>
        <authorList>
            <consortium name="The Broad Institute Genomics Platform"/>
            <consortium name="The Broad Institute Genome Sequencing Center for Infectious Disease"/>
            <person name="Wu L."/>
            <person name="Ma J."/>
        </authorList>
    </citation>
    <scope>NUCLEOTIDE SEQUENCE [LARGE SCALE GENOMIC DNA]</scope>
    <source>
        <strain evidence="2">CCUG 57113</strain>
    </source>
</reference>
<dbReference type="GO" id="GO:0016746">
    <property type="term" value="F:acyltransferase activity"/>
    <property type="evidence" value="ECO:0007669"/>
    <property type="project" value="UniProtKB-KW"/>
</dbReference>
<keyword evidence="1" id="KW-0808">Transferase</keyword>
<protein>
    <submittedName>
        <fullName evidence="1">GNAT family N-acetyltransferase</fullName>
        <ecNumber evidence="1">2.3.1.-</ecNumber>
    </submittedName>
</protein>
<comment type="caution">
    <text evidence="1">The sequence shown here is derived from an EMBL/GenBank/DDBJ whole genome shotgun (WGS) entry which is preliminary data.</text>
</comment>
<organism evidence="1 2">
    <name type="scientific">Cohnella suwonensis</name>
    <dbReference type="NCBI Taxonomy" id="696072"/>
    <lineage>
        <taxon>Bacteria</taxon>
        <taxon>Bacillati</taxon>
        <taxon>Bacillota</taxon>
        <taxon>Bacilli</taxon>
        <taxon>Bacillales</taxon>
        <taxon>Paenibacillaceae</taxon>
        <taxon>Cohnella</taxon>
    </lineage>
</organism>
<keyword evidence="1" id="KW-0012">Acyltransferase</keyword>
<dbReference type="EC" id="2.3.1.-" evidence="1"/>
<dbReference type="InterPro" id="IPR016181">
    <property type="entry name" value="Acyl_CoA_acyltransferase"/>
</dbReference>
<evidence type="ECO:0000313" key="1">
    <source>
        <dbReference type="EMBL" id="MFC5469738.1"/>
    </source>
</evidence>
<evidence type="ECO:0000313" key="2">
    <source>
        <dbReference type="Proteomes" id="UP001596105"/>
    </source>
</evidence>
<dbReference type="Proteomes" id="UP001596105">
    <property type="component" value="Unassembled WGS sequence"/>
</dbReference>